<name>A0A0C3P0K7_PISTI</name>
<evidence type="ECO:0000313" key="1">
    <source>
        <dbReference type="EMBL" id="KIO01051.1"/>
    </source>
</evidence>
<sequence>MRNSDTTSFSAIFISARVLTFVPFPTRQPSFHYVIKRGYTSPFQSYQSARRRSTRMKYPPVTISLSYYILSLPSRWGGARVDQSADGCETGMRRGCILSSHEDKGYLRVSEDMVEQKDLPGSSARQRTSMDALENRLGLDDCRSANTSEVTTSSLHTFLPTLAL</sequence>
<proteinExistence type="predicted"/>
<dbReference type="AlphaFoldDB" id="A0A0C3P0K7"/>
<organism evidence="1 2">
    <name type="scientific">Pisolithus tinctorius Marx 270</name>
    <dbReference type="NCBI Taxonomy" id="870435"/>
    <lineage>
        <taxon>Eukaryota</taxon>
        <taxon>Fungi</taxon>
        <taxon>Dikarya</taxon>
        <taxon>Basidiomycota</taxon>
        <taxon>Agaricomycotina</taxon>
        <taxon>Agaricomycetes</taxon>
        <taxon>Agaricomycetidae</taxon>
        <taxon>Boletales</taxon>
        <taxon>Sclerodermatineae</taxon>
        <taxon>Pisolithaceae</taxon>
        <taxon>Pisolithus</taxon>
    </lineage>
</organism>
<gene>
    <name evidence="1" type="ORF">M404DRAFT_740641</name>
</gene>
<accession>A0A0C3P0K7</accession>
<dbReference type="EMBL" id="KN831991">
    <property type="protein sequence ID" value="KIO01051.1"/>
    <property type="molecule type" value="Genomic_DNA"/>
</dbReference>
<dbReference type="Proteomes" id="UP000054217">
    <property type="component" value="Unassembled WGS sequence"/>
</dbReference>
<dbReference type="HOGENOM" id="CLU_1619711_0_0_1"/>
<evidence type="ECO:0000313" key="2">
    <source>
        <dbReference type="Proteomes" id="UP000054217"/>
    </source>
</evidence>
<protein>
    <submittedName>
        <fullName evidence="1">Uncharacterized protein</fullName>
    </submittedName>
</protein>
<reference evidence="2" key="2">
    <citation type="submission" date="2015-01" db="EMBL/GenBank/DDBJ databases">
        <title>Evolutionary Origins and Diversification of the Mycorrhizal Mutualists.</title>
        <authorList>
            <consortium name="DOE Joint Genome Institute"/>
            <consortium name="Mycorrhizal Genomics Consortium"/>
            <person name="Kohler A."/>
            <person name="Kuo A."/>
            <person name="Nagy L.G."/>
            <person name="Floudas D."/>
            <person name="Copeland A."/>
            <person name="Barry K.W."/>
            <person name="Cichocki N."/>
            <person name="Veneault-Fourrey C."/>
            <person name="LaButti K."/>
            <person name="Lindquist E.A."/>
            <person name="Lipzen A."/>
            <person name="Lundell T."/>
            <person name="Morin E."/>
            <person name="Murat C."/>
            <person name="Riley R."/>
            <person name="Ohm R."/>
            <person name="Sun H."/>
            <person name="Tunlid A."/>
            <person name="Henrissat B."/>
            <person name="Grigoriev I.V."/>
            <person name="Hibbett D.S."/>
            <person name="Martin F."/>
        </authorList>
    </citation>
    <scope>NUCLEOTIDE SEQUENCE [LARGE SCALE GENOMIC DNA]</scope>
    <source>
        <strain evidence="2">Marx 270</strain>
    </source>
</reference>
<reference evidence="1 2" key="1">
    <citation type="submission" date="2014-04" db="EMBL/GenBank/DDBJ databases">
        <authorList>
            <consortium name="DOE Joint Genome Institute"/>
            <person name="Kuo A."/>
            <person name="Kohler A."/>
            <person name="Costa M.D."/>
            <person name="Nagy L.G."/>
            <person name="Floudas D."/>
            <person name="Copeland A."/>
            <person name="Barry K.W."/>
            <person name="Cichocki N."/>
            <person name="Veneault-Fourrey C."/>
            <person name="LaButti K."/>
            <person name="Lindquist E.A."/>
            <person name="Lipzen A."/>
            <person name="Lundell T."/>
            <person name="Morin E."/>
            <person name="Murat C."/>
            <person name="Sun H."/>
            <person name="Tunlid A."/>
            <person name="Henrissat B."/>
            <person name="Grigoriev I.V."/>
            <person name="Hibbett D.S."/>
            <person name="Martin F."/>
            <person name="Nordberg H.P."/>
            <person name="Cantor M.N."/>
            <person name="Hua S.X."/>
        </authorList>
    </citation>
    <scope>NUCLEOTIDE SEQUENCE [LARGE SCALE GENOMIC DNA]</scope>
    <source>
        <strain evidence="1 2">Marx 270</strain>
    </source>
</reference>
<dbReference type="InParanoid" id="A0A0C3P0K7"/>
<keyword evidence="2" id="KW-1185">Reference proteome</keyword>